<proteinExistence type="predicted"/>
<reference evidence="1" key="1">
    <citation type="journal article" date="2020" name="Stud. Mycol.">
        <title>101 Dothideomycetes genomes: a test case for predicting lifestyles and emergence of pathogens.</title>
        <authorList>
            <person name="Haridas S."/>
            <person name="Albert R."/>
            <person name="Binder M."/>
            <person name="Bloem J."/>
            <person name="Labutti K."/>
            <person name="Salamov A."/>
            <person name="Andreopoulos B."/>
            <person name="Baker S."/>
            <person name="Barry K."/>
            <person name="Bills G."/>
            <person name="Bluhm B."/>
            <person name="Cannon C."/>
            <person name="Castanera R."/>
            <person name="Culley D."/>
            <person name="Daum C."/>
            <person name="Ezra D."/>
            <person name="Gonzalez J."/>
            <person name="Henrissat B."/>
            <person name="Kuo A."/>
            <person name="Liang C."/>
            <person name="Lipzen A."/>
            <person name="Lutzoni F."/>
            <person name="Magnuson J."/>
            <person name="Mondo S."/>
            <person name="Nolan M."/>
            <person name="Ohm R."/>
            <person name="Pangilinan J."/>
            <person name="Park H.-J."/>
            <person name="Ramirez L."/>
            <person name="Alfaro M."/>
            <person name="Sun H."/>
            <person name="Tritt A."/>
            <person name="Yoshinaga Y."/>
            <person name="Zwiers L.-H."/>
            <person name="Turgeon B."/>
            <person name="Goodwin S."/>
            <person name="Spatafora J."/>
            <person name="Crous P."/>
            <person name="Grigoriev I."/>
        </authorList>
    </citation>
    <scope>NUCLEOTIDE SEQUENCE</scope>
    <source>
        <strain evidence="1">HMLAC05119</strain>
    </source>
</reference>
<protein>
    <submittedName>
        <fullName evidence="1">Uncharacterized protein</fullName>
    </submittedName>
</protein>
<name>A0A6A5QKA5_AMPQU</name>
<evidence type="ECO:0000313" key="2">
    <source>
        <dbReference type="Proteomes" id="UP000800096"/>
    </source>
</evidence>
<organism evidence="1 2">
    <name type="scientific">Ampelomyces quisqualis</name>
    <name type="common">Powdery mildew agent</name>
    <dbReference type="NCBI Taxonomy" id="50730"/>
    <lineage>
        <taxon>Eukaryota</taxon>
        <taxon>Fungi</taxon>
        <taxon>Dikarya</taxon>
        <taxon>Ascomycota</taxon>
        <taxon>Pezizomycotina</taxon>
        <taxon>Dothideomycetes</taxon>
        <taxon>Pleosporomycetidae</taxon>
        <taxon>Pleosporales</taxon>
        <taxon>Pleosporineae</taxon>
        <taxon>Phaeosphaeriaceae</taxon>
        <taxon>Ampelomyces</taxon>
    </lineage>
</organism>
<dbReference type="OrthoDB" id="437457at2759"/>
<gene>
    <name evidence="1" type="ORF">BDU57DRAFT_515552</name>
</gene>
<dbReference type="EMBL" id="ML979135">
    <property type="protein sequence ID" value="KAF1915812.1"/>
    <property type="molecule type" value="Genomic_DNA"/>
</dbReference>
<dbReference type="AlphaFoldDB" id="A0A6A5QKA5"/>
<keyword evidence="2" id="KW-1185">Reference proteome</keyword>
<accession>A0A6A5QKA5</accession>
<evidence type="ECO:0000313" key="1">
    <source>
        <dbReference type="EMBL" id="KAF1915812.1"/>
    </source>
</evidence>
<dbReference type="Proteomes" id="UP000800096">
    <property type="component" value="Unassembled WGS sequence"/>
</dbReference>
<sequence>MVEELSDNPMLGRHIEPRHIKLSLPAVEKLCPCCNTEIDPSRSLVTVDQELADFFRGHVLAAGTHFPGDLERKASSLDLGPLDFRHVVDSLRMLYCQCEEDFRGALIKRDIKAVRLNCEADTQFMDRAGIEGVLEPKSLLLAESEIPTPVADKIGMPLIVRKLPPAVAWRDPRRPCRLINDKSGMLNPPHQCDHTGSLVLVRKDGKPLHPMHVHALLDYTAEKLKNPNLTGNACITADMLLPSLIDHVSKEDFQNYYTTVWQTCPIHNHFVPSPFDIQAEKDHEGADVNMNDD</sequence>